<dbReference type="PANTHER" id="PTHR30006:SF2">
    <property type="entry name" value="ABC TRANSPORTER SUBSTRATE-BINDING PROTEIN"/>
    <property type="match status" value="1"/>
</dbReference>
<evidence type="ECO:0000256" key="1">
    <source>
        <dbReference type="ARBA" id="ARBA00022729"/>
    </source>
</evidence>
<evidence type="ECO:0000256" key="2">
    <source>
        <dbReference type="SAM" id="SignalP"/>
    </source>
</evidence>
<reference evidence="4" key="1">
    <citation type="submission" date="2015-03" db="EMBL/GenBank/DDBJ databases">
        <authorList>
            <consortium name="Pathogen Informatics"/>
        </authorList>
    </citation>
    <scope>NUCLEOTIDE SEQUENCE [LARGE SCALE GENOMIC DNA]</scope>
    <source>
        <strain evidence="4">NCTC11134</strain>
    </source>
</reference>
<feature type="signal peptide" evidence="2">
    <location>
        <begin position="1"/>
        <end position="22"/>
    </location>
</feature>
<protein>
    <submittedName>
        <fullName evidence="3">ABC-type uncharacterized transport system, periplasmic component</fullName>
    </submittedName>
</protein>
<dbReference type="Pfam" id="PF13531">
    <property type="entry name" value="SBP_bac_11"/>
    <property type="match status" value="1"/>
</dbReference>
<dbReference type="Proteomes" id="UP000057820">
    <property type="component" value="Chromosome 1"/>
</dbReference>
<evidence type="ECO:0000313" key="3">
    <source>
        <dbReference type="EMBL" id="CRY73240.1"/>
    </source>
</evidence>
<dbReference type="RefSeq" id="WP_060589703.1">
    <property type="nucleotide sequence ID" value="NZ_CP031418.1"/>
</dbReference>
<proteinExistence type="predicted"/>
<dbReference type="PROSITE" id="PS51257">
    <property type="entry name" value="PROKAR_LIPOPROTEIN"/>
    <property type="match status" value="1"/>
</dbReference>
<dbReference type="SUPFAM" id="SSF53850">
    <property type="entry name" value="Periplasmic binding protein-like II"/>
    <property type="match status" value="1"/>
</dbReference>
<dbReference type="Gene3D" id="3.40.190.10">
    <property type="entry name" value="Periplasmic binding protein-like II"/>
    <property type="match status" value="2"/>
</dbReference>
<keyword evidence="1 2" id="KW-0732">Signal</keyword>
<name>A0A0H5NBQ5_NOCFR</name>
<accession>A0A0H5NBQ5</accession>
<feature type="chain" id="PRO_5039648404" evidence="2">
    <location>
        <begin position="23"/>
        <end position="346"/>
    </location>
</feature>
<sequence length="346" mass="36977">MAGFGRFVAAVSTALILGATTAACGGAAGTTAPVEGGWDDVIAAAKEEGSVLLYSSQNPAILESLKAAWQAKYPTITLEFVRGTDVDMIPRVEAESRTGRGIADVHVVTDAPWIAAAAESGEYSQQLLGPSFRDPAYQPERSVEHDRFFLNTAATFGMGWNTDAVPGGLRDPREVLDPKFAGKIGIVNPVGIASFVDLYDYYRENFGDDYVDRLADLNPRIYPSALGVAQALSSGEVAVSPMVQPLVREKEKGAPVDWALPQPSWGTPFYGHITSTAPHPNAAQLLADFMVSREGQTAQAIGVATALPDIPGATADAHEVQTPDPQRLTTEYVNESAQKWQQLFAR</sequence>
<evidence type="ECO:0000313" key="4">
    <source>
        <dbReference type="Proteomes" id="UP000057820"/>
    </source>
</evidence>
<dbReference type="EMBL" id="LN868938">
    <property type="protein sequence ID" value="CRY73240.1"/>
    <property type="molecule type" value="Genomic_DNA"/>
</dbReference>
<gene>
    <name evidence="3" type="ORF">ERS450000_00035</name>
</gene>
<organism evidence="3 4">
    <name type="scientific">Nocardia farcinica</name>
    <dbReference type="NCBI Taxonomy" id="37329"/>
    <lineage>
        <taxon>Bacteria</taxon>
        <taxon>Bacillati</taxon>
        <taxon>Actinomycetota</taxon>
        <taxon>Actinomycetes</taxon>
        <taxon>Mycobacteriales</taxon>
        <taxon>Nocardiaceae</taxon>
        <taxon>Nocardia</taxon>
    </lineage>
</organism>
<dbReference type="PANTHER" id="PTHR30006">
    <property type="entry name" value="THIAMINE-BINDING PERIPLASMIC PROTEIN-RELATED"/>
    <property type="match status" value="1"/>
</dbReference>
<dbReference type="AlphaFoldDB" id="A0A0H5NBQ5"/>
<dbReference type="KEGG" id="nfr:ERS450000_00035"/>